<accession>A0ABS2DH75</accession>
<dbReference type="PANTHER" id="PTHR43155">
    <property type="entry name" value="CYCLIC DI-GMP PHOSPHODIESTERASE PA4108-RELATED"/>
    <property type="match status" value="1"/>
</dbReference>
<dbReference type="InterPro" id="IPR006675">
    <property type="entry name" value="HDIG_dom"/>
</dbReference>
<dbReference type="InterPro" id="IPR037522">
    <property type="entry name" value="HD_GYP_dom"/>
</dbReference>
<dbReference type="NCBIfam" id="TIGR00277">
    <property type="entry name" value="HDIG"/>
    <property type="match status" value="1"/>
</dbReference>
<feature type="transmembrane region" description="Helical" evidence="1">
    <location>
        <begin position="6"/>
        <end position="23"/>
    </location>
</feature>
<sequence>MEDASNFYILYIFCAIFLGIGFYNSPLWIIYLLTTLVVAGRFFLIPDPSRNIVTFITYLVTYLLIAMISVGLMKNVQKVKEENRQLTKVLANALVSRDPYTLHHSENAAKYSLELAEEMNLSKDICDSIRTGTLLHDIGKIGIPENILNKDDKLTDQEYKIIKDHPQIGYKIIEDVSIFNENGVSDIVLYHHERYDGKGYPEGLKEDEIPLTPRIVAVADAFDAMSSKRSYREELDHDYILNEISKGKGTQFNPKIVDIFLKNFAQRNTHQKER</sequence>
<organism evidence="3 4">
    <name type="scientific">Bacillus suaedaesalsae</name>
    <dbReference type="NCBI Taxonomy" id="2810349"/>
    <lineage>
        <taxon>Bacteria</taxon>
        <taxon>Bacillati</taxon>
        <taxon>Bacillota</taxon>
        <taxon>Bacilli</taxon>
        <taxon>Bacillales</taxon>
        <taxon>Bacillaceae</taxon>
        <taxon>Bacillus</taxon>
    </lineage>
</organism>
<evidence type="ECO:0000313" key="3">
    <source>
        <dbReference type="EMBL" id="MBM6617822.1"/>
    </source>
</evidence>
<comment type="caution">
    <text evidence="3">The sequence shown here is derived from an EMBL/GenBank/DDBJ whole genome shotgun (WGS) entry which is preliminary data.</text>
</comment>
<reference evidence="3 4" key="1">
    <citation type="submission" date="2021-02" db="EMBL/GenBank/DDBJ databases">
        <title>Bacillus sp. RD4P76, an endophyte from a halophyte.</title>
        <authorList>
            <person name="Sun J.-Q."/>
        </authorList>
    </citation>
    <scope>NUCLEOTIDE SEQUENCE [LARGE SCALE GENOMIC DNA]</scope>
    <source>
        <strain evidence="3 4">RD4P76</strain>
    </source>
</reference>
<feature type="transmembrane region" description="Helical" evidence="1">
    <location>
        <begin position="52"/>
        <end position="73"/>
    </location>
</feature>
<dbReference type="SUPFAM" id="SSF109604">
    <property type="entry name" value="HD-domain/PDEase-like"/>
    <property type="match status" value="1"/>
</dbReference>
<dbReference type="Proteomes" id="UP001518925">
    <property type="component" value="Unassembled WGS sequence"/>
</dbReference>
<evidence type="ECO:0000313" key="4">
    <source>
        <dbReference type="Proteomes" id="UP001518925"/>
    </source>
</evidence>
<keyword evidence="1" id="KW-1133">Transmembrane helix</keyword>
<protein>
    <submittedName>
        <fullName evidence="3">HD-GYP domain-containing protein</fullName>
    </submittedName>
</protein>
<dbReference type="SMART" id="SM00471">
    <property type="entry name" value="HDc"/>
    <property type="match status" value="1"/>
</dbReference>
<keyword evidence="1" id="KW-0472">Membrane</keyword>
<dbReference type="PANTHER" id="PTHR43155:SF2">
    <property type="entry name" value="CYCLIC DI-GMP PHOSPHODIESTERASE PA4108"/>
    <property type="match status" value="1"/>
</dbReference>
<proteinExistence type="predicted"/>
<evidence type="ECO:0000259" key="2">
    <source>
        <dbReference type="PROSITE" id="PS51832"/>
    </source>
</evidence>
<dbReference type="Pfam" id="PF13487">
    <property type="entry name" value="HD_5"/>
    <property type="match status" value="1"/>
</dbReference>
<feature type="domain" description="HD-GYP" evidence="2">
    <location>
        <begin position="79"/>
        <end position="274"/>
    </location>
</feature>
<gene>
    <name evidence="3" type="ORF">JR050_09100</name>
</gene>
<feature type="transmembrane region" description="Helical" evidence="1">
    <location>
        <begin position="28"/>
        <end position="46"/>
    </location>
</feature>
<keyword evidence="1" id="KW-0812">Transmembrane</keyword>
<dbReference type="InterPro" id="IPR003607">
    <property type="entry name" value="HD/PDEase_dom"/>
</dbReference>
<evidence type="ECO:0000256" key="1">
    <source>
        <dbReference type="SAM" id="Phobius"/>
    </source>
</evidence>
<dbReference type="CDD" id="cd00077">
    <property type="entry name" value="HDc"/>
    <property type="match status" value="1"/>
</dbReference>
<dbReference type="Gene3D" id="1.10.3210.10">
    <property type="entry name" value="Hypothetical protein af1432"/>
    <property type="match status" value="1"/>
</dbReference>
<dbReference type="PROSITE" id="PS51832">
    <property type="entry name" value="HD_GYP"/>
    <property type="match status" value="1"/>
</dbReference>
<dbReference type="EMBL" id="JAFELM010000028">
    <property type="protein sequence ID" value="MBM6617822.1"/>
    <property type="molecule type" value="Genomic_DNA"/>
</dbReference>
<name>A0ABS2DH75_9BACI</name>
<keyword evidence="4" id="KW-1185">Reference proteome</keyword>